<dbReference type="EMBL" id="AP024233">
    <property type="protein sequence ID" value="BCO10615.1"/>
    <property type="molecule type" value="Genomic_DNA"/>
</dbReference>
<dbReference type="GO" id="GO:0005524">
    <property type="term" value="F:ATP binding"/>
    <property type="evidence" value="ECO:0007669"/>
    <property type="project" value="UniProtKB-KW"/>
</dbReference>
<dbReference type="InterPro" id="IPR050660">
    <property type="entry name" value="NEK_Ser/Thr_kinase"/>
</dbReference>
<dbReference type="AlphaFoldDB" id="A0A915XJP9"/>
<dbReference type="InterPro" id="IPR000719">
    <property type="entry name" value="Prot_kinase_dom"/>
</dbReference>
<reference evidence="7" key="1">
    <citation type="submission" date="2020-12" db="EMBL/GenBank/DDBJ databases">
        <title>Desulfobium dissulfuricans gen. nov., sp. nov., a novel mesophilic, sulfate-reducing bacterium isolated from a deep-sea hydrothermal vent.</title>
        <authorList>
            <person name="Hashimoto Y."/>
            <person name="Tame A."/>
            <person name="Sawayama S."/>
            <person name="Miyazaki J."/>
            <person name="Takai K."/>
            <person name="Nakagawa S."/>
        </authorList>
    </citation>
    <scope>NUCLEOTIDE SEQUENCE</scope>
    <source>
        <strain evidence="7">GF1</strain>
    </source>
</reference>
<dbReference type="EC" id="2.7.11.1" evidence="1"/>
<dbReference type="CDD" id="cd00293">
    <property type="entry name" value="USP-like"/>
    <property type="match status" value="1"/>
</dbReference>
<dbReference type="PROSITE" id="PS50011">
    <property type="entry name" value="PROTEIN_KINASE_DOM"/>
    <property type="match status" value="1"/>
</dbReference>
<dbReference type="InterPro" id="IPR008271">
    <property type="entry name" value="Ser/Thr_kinase_AS"/>
</dbReference>
<evidence type="ECO:0000256" key="5">
    <source>
        <dbReference type="ARBA" id="ARBA00022840"/>
    </source>
</evidence>
<name>A0A915XJP9_9BACT</name>
<dbReference type="Gene3D" id="1.10.510.10">
    <property type="entry name" value="Transferase(Phosphotransferase) domain 1"/>
    <property type="match status" value="1"/>
</dbReference>
<keyword evidence="3" id="KW-0547">Nucleotide-binding</keyword>
<dbReference type="RefSeq" id="WP_267927342.1">
    <property type="nucleotide sequence ID" value="NZ_AP024233.1"/>
</dbReference>
<dbReference type="SUPFAM" id="SSF52402">
    <property type="entry name" value="Adenine nucleotide alpha hydrolases-like"/>
    <property type="match status" value="1"/>
</dbReference>
<dbReference type="SUPFAM" id="SSF56112">
    <property type="entry name" value="Protein kinase-like (PK-like)"/>
    <property type="match status" value="1"/>
</dbReference>
<dbReference type="PROSITE" id="PS00108">
    <property type="entry name" value="PROTEIN_KINASE_ST"/>
    <property type="match status" value="1"/>
</dbReference>
<dbReference type="CDD" id="cd14014">
    <property type="entry name" value="STKc_PknB_like"/>
    <property type="match status" value="1"/>
</dbReference>
<keyword evidence="5" id="KW-0067">ATP-binding</keyword>
<evidence type="ECO:0000313" key="8">
    <source>
        <dbReference type="Proteomes" id="UP001063350"/>
    </source>
</evidence>
<dbReference type="Gene3D" id="3.30.200.20">
    <property type="entry name" value="Phosphorylase Kinase, domain 1"/>
    <property type="match status" value="1"/>
</dbReference>
<keyword evidence="8" id="KW-1185">Reference proteome</keyword>
<keyword evidence="4" id="KW-0418">Kinase</keyword>
<dbReference type="InterPro" id="IPR011009">
    <property type="entry name" value="Kinase-like_dom_sf"/>
</dbReference>
<dbReference type="PANTHER" id="PTHR43671">
    <property type="entry name" value="SERINE/THREONINE-PROTEIN KINASE NEK"/>
    <property type="match status" value="1"/>
</dbReference>
<evidence type="ECO:0000259" key="6">
    <source>
        <dbReference type="PROSITE" id="PS50011"/>
    </source>
</evidence>
<accession>A0A915XJP9</accession>
<dbReference type="Pfam" id="PF00582">
    <property type="entry name" value="Usp"/>
    <property type="match status" value="1"/>
</dbReference>
<evidence type="ECO:0000256" key="3">
    <source>
        <dbReference type="ARBA" id="ARBA00022741"/>
    </source>
</evidence>
<dbReference type="PANTHER" id="PTHR43671:SF13">
    <property type="entry name" value="SERINE_THREONINE-PROTEIN KINASE NEK2"/>
    <property type="match status" value="1"/>
</dbReference>
<evidence type="ECO:0000256" key="2">
    <source>
        <dbReference type="ARBA" id="ARBA00022679"/>
    </source>
</evidence>
<dbReference type="Gene3D" id="3.40.50.12370">
    <property type="match status" value="1"/>
</dbReference>
<dbReference type="GO" id="GO:0004674">
    <property type="term" value="F:protein serine/threonine kinase activity"/>
    <property type="evidence" value="ECO:0007669"/>
    <property type="project" value="UniProtKB-EC"/>
</dbReference>
<dbReference type="SMART" id="SM00220">
    <property type="entry name" value="S_TKc"/>
    <property type="match status" value="1"/>
</dbReference>
<evidence type="ECO:0000256" key="1">
    <source>
        <dbReference type="ARBA" id="ARBA00012513"/>
    </source>
</evidence>
<gene>
    <name evidence="7" type="ORF">GF1_29910</name>
</gene>
<dbReference type="InterPro" id="IPR006016">
    <property type="entry name" value="UspA"/>
</dbReference>
<dbReference type="Pfam" id="PF00069">
    <property type="entry name" value="Pkinase"/>
    <property type="match status" value="1"/>
</dbReference>
<feature type="domain" description="Protein kinase" evidence="6">
    <location>
        <begin position="13"/>
        <end position="273"/>
    </location>
</feature>
<sequence>MSTLQIGDTLDTFAIDRIVHGGAMARIYRAVDLLTDQRVVLKIPLGDIFNHPMRFYHYQNEERIGRFLDHPGVVRFLYRKRSRPYIIQEYVEGQELRTLVGPGRTIPLERACSLVGQLARTLAYLHDQGICHLDLKPENIIITSQGTTRLLDFGLATRRGMEDLLGEDFPVPHGTPYYIAPEQLQKRQYVEASDLYSLGVILYEMLTGHLPFPRSGKLSITRWRLKVRPVPPRCHAPDLPPQLQEIILTCLERDITARFGSGLELARALDHWRNAPVTELGTRTRNPWQWVAFLLPSPPPLAQADPADHLSDGKKCYHVLGAVINDNAAEPVVEEVRHQALLNHGRATLLFVIEDEGDDQFLKYRRQIEGEQFRQRLETFIQRFRHYNLDPTIRLVRGHVVETILEIADKIQAELIVLGPPRRPDSLFSQSVVDAVTAGSHAPVLIAHPLDNDEIWKLVERPPHDLSGRQVLALDLFLIDCWFDHVAWIGDLALALVRKNAPPPDPGAHHCCIQEWLELLRSSPGWQEVGELLEPIHTEIHAIGEDMRTRAGEDEALKSLYLHRALPCACRFREQLQKVSRLVRNLSGQRQLEQLTTLSATCCPVYATTMPFGGPLLQLHTIRQYMENHPGPSTSGTSGRSN</sequence>
<organism evidence="7 8">
    <name type="scientific">Desulfolithobacter dissulfuricans</name>
    <dbReference type="NCBI Taxonomy" id="2795293"/>
    <lineage>
        <taxon>Bacteria</taxon>
        <taxon>Pseudomonadati</taxon>
        <taxon>Thermodesulfobacteriota</taxon>
        <taxon>Desulfobulbia</taxon>
        <taxon>Desulfobulbales</taxon>
        <taxon>Desulfobulbaceae</taxon>
        <taxon>Desulfolithobacter</taxon>
    </lineage>
</organism>
<proteinExistence type="predicted"/>
<keyword evidence="2" id="KW-0808">Transferase</keyword>
<dbReference type="KEGG" id="ddu:GF1_29910"/>
<protein>
    <recommendedName>
        <fullName evidence="1">non-specific serine/threonine protein kinase</fullName>
        <ecNumber evidence="1">2.7.11.1</ecNumber>
    </recommendedName>
</protein>
<dbReference type="Proteomes" id="UP001063350">
    <property type="component" value="Chromosome"/>
</dbReference>
<evidence type="ECO:0000256" key="4">
    <source>
        <dbReference type="ARBA" id="ARBA00022777"/>
    </source>
</evidence>
<evidence type="ECO:0000313" key="7">
    <source>
        <dbReference type="EMBL" id="BCO10615.1"/>
    </source>
</evidence>